<dbReference type="Gene3D" id="3.30.429.10">
    <property type="entry name" value="Macrophage Migration Inhibitory Factor"/>
    <property type="match status" value="1"/>
</dbReference>
<dbReference type="EMBL" id="JAHWXT010000004">
    <property type="protein sequence ID" value="MCF0265568.1"/>
    <property type="molecule type" value="Genomic_DNA"/>
</dbReference>
<dbReference type="AlphaFoldDB" id="A0A6A1RRL0"/>
<dbReference type="InterPro" id="IPR014347">
    <property type="entry name" value="Tautomerase/MIF_sf"/>
</dbReference>
<accession>A0A6A1RRL0</accession>
<evidence type="ECO:0000313" key="1">
    <source>
        <dbReference type="EMBL" id="MCF0265568.1"/>
    </source>
</evidence>
<protein>
    <submittedName>
        <fullName evidence="1">5-carboxymethyl-2-hydroxymuconate isomerase</fullName>
    </submittedName>
</protein>
<dbReference type="Pfam" id="PF02962">
    <property type="entry name" value="CHMI"/>
    <property type="match status" value="1"/>
</dbReference>
<keyword evidence="1" id="KW-0413">Isomerase</keyword>
<name>A0A6A1RRL0_ACIGI</name>
<comment type="caution">
    <text evidence="1">The sequence shown here is derived from an EMBL/GenBank/DDBJ whole genome shotgun (WGS) entry which is preliminary data.</text>
</comment>
<sequence>MPQMFIDYSDNIQNLDKKKLMLGLNHALFDTGLVGQAHDIKSRIQSVSDYLIGFGDESGEQSNQAFIFVRLQGLSGRTEPQKDLMTENLSQFLQSFEDYSAQGLEIQLCVEFAEMPREIYKKVFVQK</sequence>
<evidence type="ECO:0000313" key="2">
    <source>
        <dbReference type="Proteomes" id="UP000887320"/>
    </source>
</evidence>
<gene>
    <name evidence="1" type="ORF">KW868_14035</name>
</gene>
<dbReference type="InterPro" id="IPR004220">
    <property type="entry name" value="5-COMe_2-OHmuconate_Isoase"/>
</dbReference>
<dbReference type="RefSeq" id="WP_004719658.1">
    <property type="nucleotide sequence ID" value="NZ_BBRY01000017.1"/>
</dbReference>
<organism evidence="1 2">
    <name type="scientific">Acinetobacter guillouiae</name>
    <name type="common">Acinetobacter genomosp. 11</name>
    <dbReference type="NCBI Taxonomy" id="106649"/>
    <lineage>
        <taxon>Bacteria</taxon>
        <taxon>Pseudomonadati</taxon>
        <taxon>Pseudomonadota</taxon>
        <taxon>Gammaproteobacteria</taxon>
        <taxon>Moraxellales</taxon>
        <taxon>Moraxellaceae</taxon>
        <taxon>Acinetobacter</taxon>
    </lineage>
</organism>
<dbReference type="Proteomes" id="UP000887320">
    <property type="component" value="Unassembled WGS sequence"/>
</dbReference>
<reference evidence="1" key="1">
    <citation type="submission" date="2021-07" db="EMBL/GenBank/DDBJ databases">
        <authorList>
            <person name="Fernandez M."/>
            <person name="Pereira P."/>
            <person name="Torres Tejerizo G.A."/>
            <person name="Gonzalez P."/>
            <person name="Agostini E."/>
        </authorList>
    </citation>
    <scope>NUCLEOTIDE SEQUENCE</scope>
    <source>
        <strain evidence="1">SFC 500-1A</strain>
    </source>
</reference>
<dbReference type="PANTHER" id="PTHR37950">
    <property type="entry name" value="4-HYDROXYPHENYLACETATE CATABOLISM PROTEIN"/>
    <property type="match status" value="1"/>
</dbReference>
<dbReference type="PANTHER" id="PTHR37950:SF1">
    <property type="entry name" value="4-HYDROXYPHENYLACETATE CATABOLISM PROTEIN"/>
    <property type="match status" value="1"/>
</dbReference>
<dbReference type="GO" id="GO:0008704">
    <property type="term" value="F:5-carboxymethyl-2-hydroxymuconate delta-isomerase activity"/>
    <property type="evidence" value="ECO:0007669"/>
    <property type="project" value="InterPro"/>
</dbReference>
<dbReference type="SUPFAM" id="SSF55331">
    <property type="entry name" value="Tautomerase/MIF"/>
    <property type="match status" value="1"/>
</dbReference>
<proteinExistence type="predicted"/>